<reference evidence="3" key="1">
    <citation type="submission" date="2016-11" db="UniProtKB">
        <authorList>
            <consortium name="WormBaseParasite"/>
        </authorList>
    </citation>
    <scope>IDENTIFICATION</scope>
</reference>
<sequence>MGPSRNRTVRPVTARSTGAGRFMPLEEVCFMEPSRDDGWVAHKTPGHPQGEPCQQPQGNGQAGGQGEIRIIGKFVIDGDGQYFVAAGQGEGRAEGAHGGGKHNGATGQGGRCQFRYPDISGDGPARGTAGACCLFQIAVDGFGRCGARSSRKAADAWQVRDGEPSRYPPWCPVPGSPASRWRTGAAFAAGPASNAPMSG</sequence>
<protein>
    <submittedName>
        <fullName evidence="3">CAP-Gly domain-containing protein</fullName>
    </submittedName>
</protein>
<evidence type="ECO:0000313" key="3">
    <source>
        <dbReference type="WBParaSite" id="L893_g5390.t1"/>
    </source>
</evidence>
<dbReference type="Proteomes" id="UP000095287">
    <property type="component" value="Unplaced"/>
</dbReference>
<evidence type="ECO:0000313" key="2">
    <source>
        <dbReference type="Proteomes" id="UP000095287"/>
    </source>
</evidence>
<evidence type="ECO:0000256" key="1">
    <source>
        <dbReference type="SAM" id="MobiDB-lite"/>
    </source>
</evidence>
<name>A0A1I8AG50_9BILA</name>
<dbReference type="AlphaFoldDB" id="A0A1I8AG50"/>
<dbReference type="WBParaSite" id="L893_g5390.t1">
    <property type="protein sequence ID" value="L893_g5390.t1"/>
    <property type="gene ID" value="L893_g5390"/>
</dbReference>
<accession>A0A1I8AG50</accession>
<feature type="region of interest" description="Disordered" evidence="1">
    <location>
        <begin position="44"/>
        <end position="65"/>
    </location>
</feature>
<organism evidence="2 3">
    <name type="scientific">Steinernema glaseri</name>
    <dbReference type="NCBI Taxonomy" id="37863"/>
    <lineage>
        <taxon>Eukaryota</taxon>
        <taxon>Metazoa</taxon>
        <taxon>Ecdysozoa</taxon>
        <taxon>Nematoda</taxon>
        <taxon>Chromadorea</taxon>
        <taxon>Rhabditida</taxon>
        <taxon>Tylenchina</taxon>
        <taxon>Panagrolaimomorpha</taxon>
        <taxon>Strongyloidoidea</taxon>
        <taxon>Steinernematidae</taxon>
        <taxon>Steinernema</taxon>
    </lineage>
</organism>
<keyword evidence="2" id="KW-1185">Reference proteome</keyword>
<proteinExistence type="predicted"/>